<reference evidence="1 2" key="2">
    <citation type="journal article" date="2017" name="Nature">
        <title>The Apostasia genome and the evolution of orchids.</title>
        <authorList>
            <person name="Zhang G.Q."/>
            <person name="Liu K.W."/>
            <person name="Li Z."/>
            <person name="Lohaus R."/>
            <person name="Hsiao Y.Y."/>
            <person name="Niu S.C."/>
            <person name="Wang J.Y."/>
            <person name="Lin Y.C."/>
            <person name="Xu Q."/>
            <person name="Chen L.J."/>
            <person name="Yoshida K."/>
            <person name="Fujiwara S."/>
            <person name="Wang Z.W."/>
            <person name="Zhang Y.Q."/>
            <person name="Mitsuda N."/>
            <person name="Wang M."/>
            <person name="Liu G.H."/>
            <person name="Pecoraro L."/>
            <person name="Huang H.X."/>
            <person name="Xiao X.J."/>
            <person name="Lin M."/>
            <person name="Wu X.Y."/>
            <person name="Wu W.L."/>
            <person name="Chen Y.Y."/>
            <person name="Chang S.B."/>
            <person name="Sakamoto S."/>
            <person name="Ohme-Takagi M."/>
            <person name="Yagi M."/>
            <person name="Zeng S.J."/>
            <person name="Shen C.Y."/>
            <person name="Yeh C.M."/>
            <person name="Luo Y.B."/>
            <person name="Tsai W.C."/>
            <person name="Van de Peer Y."/>
            <person name="Liu Z.J."/>
        </authorList>
    </citation>
    <scope>NUCLEOTIDE SEQUENCE [LARGE SCALE GENOMIC DNA]</scope>
    <source>
        <tissue evidence="1">The whole plant</tissue>
    </source>
</reference>
<accession>A0A2I0WDP3</accession>
<name>A0A2I0WDP3_9ASPA</name>
<dbReference type="Proteomes" id="UP000233837">
    <property type="component" value="Unassembled WGS sequence"/>
</dbReference>
<organism evidence="1 2">
    <name type="scientific">Dendrobium catenatum</name>
    <dbReference type="NCBI Taxonomy" id="906689"/>
    <lineage>
        <taxon>Eukaryota</taxon>
        <taxon>Viridiplantae</taxon>
        <taxon>Streptophyta</taxon>
        <taxon>Embryophyta</taxon>
        <taxon>Tracheophyta</taxon>
        <taxon>Spermatophyta</taxon>
        <taxon>Magnoliopsida</taxon>
        <taxon>Liliopsida</taxon>
        <taxon>Asparagales</taxon>
        <taxon>Orchidaceae</taxon>
        <taxon>Epidendroideae</taxon>
        <taxon>Malaxideae</taxon>
        <taxon>Dendrobiinae</taxon>
        <taxon>Dendrobium</taxon>
    </lineage>
</organism>
<proteinExistence type="predicted"/>
<dbReference type="AlphaFoldDB" id="A0A2I0WDP3"/>
<keyword evidence="2" id="KW-1185">Reference proteome</keyword>
<evidence type="ECO:0000313" key="2">
    <source>
        <dbReference type="Proteomes" id="UP000233837"/>
    </source>
</evidence>
<evidence type="ECO:0000313" key="1">
    <source>
        <dbReference type="EMBL" id="PKU73775.1"/>
    </source>
</evidence>
<dbReference type="EMBL" id="KZ502726">
    <property type="protein sequence ID" value="PKU73775.1"/>
    <property type="molecule type" value="Genomic_DNA"/>
</dbReference>
<reference evidence="1 2" key="1">
    <citation type="journal article" date="2016" name="Sci. Rep.">
        <title>The Dendrobium catenatum Lindl. genome sequence provides insights into polysaccharide synthase, floral development and adaptive evolution.</title>
        <authorList>
            <person name="Zhang G.Q."/>
            <person name="Xu Q."/>
            <person name="Bian C."/>
            <person name="Tsai W.C."/>
            <person name="Yeh C.M."/>
            <person name="Liu K.W."/>
            <person name="Yoshida K."/>
            <person name="Zhang L.S."/>
            <person name="Chang S.B."/>
            <person name="Chen F."/>
            <person name="Shi Y."/>
            <person name="Su Y.Y."/>
            <person name="Zhang Y.Q."/>
            <person name="Chen L.J."/>
            <person name="Yin Y."/>
            <person name="Lin M."/>
            <person name="Huang H."/>
            <person name="Deng H."/>
            <person name="Wang Z.W."/>
            <person name="Zhu S.L."/>
            <person name="Zhao X."/>
            <person name="Deng C."/>
            <person name="Niu S.C."/>
            <person name="Huang J."/>
            <person name="Wang M."/>
            <person name="Liu G.H."/>
            <person name="Yang H.J."/>
            <person name="Xiao X.J."/>
            <person name="Hsiao Y.Y."/>
            <person name="Wu W.L."/>
            <person name="Chen Y.Y."/>
            <person name="Mitsuda N."/>
            <person name="Ohme-Takagi M."/>
            <person name="Luo Y.B."/>
            <person name="Van de Peer Y."/>
            <person name="Liu Z.J."/>
        </authorList>
    </citation>
    <scope>NUCLEOTIDE SEQUENCE [LARGE SCALE GENOMIC DNA]</scope>
    <source>
        <tissue evidence="1">The whole plant</tissue>
    </source>
</reference>
<gene>
    <name evidence="1" type="ORF">MA16_Dca020774</name>
</gene>
<protein>
    <submittedName>
        <fullName evidence="1">Uncharacterized protein</fullName>
    </submittedName>
</protein>
<sequence>MQIGEIEKLTVSRRGDLDQEKEAFSRFGTSQITMQQATAAIDDRMRGVVAREG</sequence>